<proteinExistence type="predicted"/>
<evidence type="ECO:0000313" key="1">
    <source>
        <dbReference type="EMBL" id="GIX94389.1"/>
    </source>
</evidence>
<dbReference type="EMBL" id="BPLQ01002610">
    <property type="protein sequence ID" value="GIX94389.1"/>
    <property type="molecule type" value="Genomic_DNA"/>
</dbReference>
<reference evidence="1 2" key="1">
    <citation type="submission" date="2021-06" db="EMBL/GenBank/DDBJ databases">
        <title>Caerostris darwini draft genome.</title>
        <authorList>
            <person name="Kono N."/>
            <person name="Arakawa K."/>
        </authorList>
    </citation>
    <scope>NUCLEOTIDE SEQUENCE [LARGE SCALE GENOMIC DNA]</scope>
</reference>
<sequence>MTVRATMKTMLLLGKAGPRSAKRVAGVFARETERGERPVVARMTLDRLGYGAEFCDVMLNFMFPDLVIVEAIPGPLVHLRNYSSMAKKPFLTRWRLGCLNECLLFLCRQQRRQGEASST</sequence>
<dbReference type="AlphaFoldDB" id="A0AAV4PBF0"/>
<name>A0AAV4PBF0_9ARAC</name>
<dbReference type="Proteomes" id="UP001054837">
    <property type="component" value="Unassembled WGS sequence"/>
</dbReference>
<accession>A0AAV4PBF0</accession>
<gene>
    <name evidence="1" type="ORF">CDAR_220671</name>
</gene>
<comment type="caution">
    <text evidence="1">The sequence shown here is derived from an EMBL/GenBank/DDBJ whole genome shotgun (WGS) entry which is preliminary data.</text>
</comment>
<protein>
    <submittedName>
        <fullName evidence="1">Uncharacterized protein</fullName>
    </submittedName>
</protein>
<organism evidence="1 2">
    <name type="scientific">Caerostris darwini</name>
    <dbReference type="NCBI Taxonomy" id="1538125"/>
    <lineage>
        <taxon>Eukaryota</taxon>
        <taxon>Metazoa</taxon>
        <taxon>Ecdysozoa</taxon>
        <taxon>Arthropoda</taxon>
        <taxon>Chelicerata</taxon>
        <taxon>Arachnida</taxon>
        <taxon>Araneae</taxon>
        <taxon>Araneomorphae</taxon>
        <taxon>Entelegynae</taxon>
        <taxon>Araneoidea</taxon>
        <taxon>Araneidae</taxon>
        <taxon>Caerostris</taxon>
    </lineage>
</organism>
<evidence type="ECO:0000313" key="2">
    <source>
        <dbReference type="Proteomes" id="UP001054837"/>
    </source>
</evidence>
<keyword evidence="2" id="KW-1185">Reference proteome</keyword>